<dbReference type="Gene3D" id="1.10.418.10">
    <property type="entry name" value="Calponin-like domain"/>
    <property type="match status" value="1"/>
</dbReference>
<evidence type="ECO:0000259" key="1">
    <source>
        <dbReference type="Pfam" id="PF06294"/>
    </source>
</evidence>
<dbReference type="GO" id="GO:0005930">
    <property type="term" value="C:axoneme"/>
    <property type="evidence" value="ECO:0007669"/>
    <property type="project" value="TreeGrafter"/>
</dbReference>
<dbReference type="PANTHER" id="PTHR12509:SF8">
    <property type="entry name" value="SPERMATOGENESIS-ASSOCIATED PROTEIN 4"/>
    <property type="match status" value="1"/>
</dbReference>
<sequence>MSLVQKGTQNQYKGSEIQVDQIPPQLKYVSRSLPREILKWIQVLDLSYSVKDVKRFNFYFILFFIKKQRDLSNGFLIAEIFQRYYPLKIQMHSFDNSHNQSRKKNNWELLQLFFTKNEIPIQKNEWEPILVDSDMEVLIVFMSKIFQILTQRKIQKPPLADYINSKEFLTSSLSKDKNETTSFLLKENGLEKLNDKKEEKNEEKKVDISIVSENKVQMTSHSSKRTNSLRVPSKPISQNIGSLNYQIDVKNITVKQVQGSILKMRENKILPIELQQQQSQQQQQQPLEINMDKSKITRRVIQENKKKEKIVIEQTIFDVLNTMLLTRFQQNEFKDEINKIKGKNFNLTQAFADQIDDFSDEFVCSFLNEILQQKEAFISFLFKETNNLWSFFNFCFTCLYNLSYNKESLLLLGEFIRCFGEKSLQRDYNKTKNIFIEFFLPKLCQKIQNSVYFQEKEIMIQTIYCFCPNDPASKNQMISSIKECLKDMNTFMQVLVVLFQYEEQYSDYNKLVFDSIIHYANRNLFASPTNLRVMSLALYSHAADIQPELVIKQLITKIDQLSRNQWWECKCIVIILFSKLIKKLLIVINIKLQQKILQPIKSFFY</sequence>
<dbReference type="EMBL" id="GL983202">
    <property type="protein sequence ID" value="EGR34127.1"/>
    <property type="molecule type" value="Genomic_DNA"/>
</dbReference>
<accession>G0QKX6</accession>
<dbReference type="InterPro" id="IPR016024">
    <property type="entry name" value="ARM-type_fold"/>
</dbReference>
<proteinExistence type="predicted"/>
<keyword evidence="3" id="KW-1185">Reference proteome</keyword>
<dbReference type="Proteomes" id="UP000008983">
    <property type="component" value="Unassembled WGS sequence"/>
</dbReference>
<dbReference type="SUPFAM" id="SSF48371">
    <property type="entry name" value="ARM repeat"/>
    <property type="match status" value="1"/>
</dbReference>
<name>G0QKX6_ICHMU</name>
<evidence type="ECO:0000313" key="3">
    <source>
        <dbReference type="Proteomes" id="UP000008983"/>
    </source>
</evidence>
<dbReference type="GO" id="GO:0008017">
    <property type="term" value="F:microtubule binding"/>
    <property type="evidence" value="ECO:0007669"/>
    <property type="project" value="TreeGrafter"/>
</dbReference>
<dbReference type="InterPro" id="IPR036872">
    <property type="entry name" value="CH_dom_sf"/>
</dbReference>
<dbReference type="InParanoid" id="G0QKX6"/>
<reference evidence="2 3" key="1">
    <citation type="submission" date="2011-07" db="EMBL/GenBank/DDBJ databases">
        <authorList>
            <person name="Coyne R."/>
            <person name="Brami D."/>
            <person name="Johnson J."/>
            <person name="Hostetler J."/>
            <person name="Hannick L."/>
            <person name="Clark T."/>
            <person name="Cassidy-Hanley D."/>
            <person name="Inman J."/>
        </authorList>
    </citation>
    <scope>NUCLEOTIDE SEQUENCE [LARGE SCALE GENOMIC DNA]</scope>
    <source>
        <strain evidence="2 3">G5</strain>
    </source>
</reference>
<dbReference type="GeneID" id="14910304"/>
<dbReference type="InterPro" id="IPR010441">
    <property type="entry name" value="CH_2"/>
</dbReference>
<dbReference type="eggNOG" id="ENOG502QU8V">
    <property type="taxonomic scope" value="Eukaryota"/>
</dbReference>
<gene>
    <name evidence="2" type="ORF">IMG5_023510</name>
</gene>
<dbReference type="RefSeq" id="XP_004039431.1">
    <property type="nucleotide sequence ID" value="XM_004039383.1"/>
</dbReference>
<dbReference type="Pfam" id="PF06294">
    <property type="entry name" value="CH_2"/>
    <property type="match status" value="1"/>
</dbReference>
<dbReference type="AlphaFoldDB" id="G0QKX6"/>
<dbReference type="PANTHER" id="PTHR12509">
    <property type="entry name" value="SPERMATOGENESIS-ASSOCIATED 4-RELATED"/>
    <property type="match status" value="1"/>
</dbReference>
<dbReference type="SUPFAM" id="SSF47576">
    <property type="entry name" value="Calponin-homology domain, CH-domain"/>
    <property type="match status" value="1"/>
</dbReference>
<evidence type="ECO:0000313" key="2">
    <source>
        <dbReference type="EMBL" id="EGR34127.1"/>
    </source>
</evidence>
<dbReference type="InterPro" id="IPR052111">
    <property type="entry name" value="Spermatogenesis_Ciliary_MAP"/>
</dbReference>
<dbReference type="GO" id="GO:0051493">
    <property type="term" value="P:regulation of cytoskeleton organization"/>
    <property type="evidence" value="ECO:0007669"/>
    <property type="project" value="TreeGrafter"/>
</dbReference>
<protein>
    <recommendedName>
        <fullName evidence="1">CH-like domain-containing protein</fullName>
    </recommendedName>
</protein>
<dbReference type="OMA" id="QFKQNGT"/>
<dbReference type="OrthoDB" id="62528at2759"/>
<dbReference type="STRING" id="857967.G0QKX6"/>
<organism evidence="2 3">
    <name type="scientific">Ichthyophthirius multifiliis</name>
    <name type="common">White spot disease agent</name>
    <name type="synonym">Ich</name>
    <dbReference type="NCBI Taxonomy" id="5932"/>
    <lineage>
        <taxon>Eukaryota</taxon>
        <taxon>Sar</taxon>
        <taxon>Alveolata</taxon>
        <taxon>Ciliophora</taxon>
        <taxon>Intramacronucleata</taxon>
        <taxon>Oligohymenophorea</taxon>
        <taxon>Hymenostomatida</taxon>
        <taxon>Ophryoglenina</taxon>
        <taxon>Ichthyophthirius</taxon>
    </lineage>
</organism>
<feature type="domain" description="CH-like" evidence="1">
    <location>
        <begin position="38"/>
        <end position="132"/>
    </location>
</feature>